<sequence length="189" mass="20042">MRALAFVIAATAGRGGARAEDPCANSTTCSDCDAKISLGCSWCQPNAVIYQNGTKGHRCAWTNDPNKWFCLGKRPVAGCEVGYVCSGAPDFQCKLSGVPGEGEPDKHACMDACRPSPKWKCAQEGCAICNSTDRPSECHNHDTCAESCIGPGAELWKCRPDEGQCSKCKKGEFGCEGKVECDGNCSRSA</sequence>
<proteinExistence type="predicted"/>
<dbReference type="AlphaFoldDB" id="A0A7S3AVE3"/>
<evidence type="ECO:0000313" key="2">
    <source>
        <dbReference type="EMBL" id="CAE0116563.1"/>
    </source>
</evidence>
<dbReference type="EMBL" id="HBHX01030969">
    <property type="protein sequence ID" value="CAE0116563.1"/>
    <property type="molecule type" value="Transcribed_RNA"/>
</dbReference>
<keyword evidence="1" id="KW-0732">Signal</keyword>
<evidence type="ECO:0008006" key="3">
    <source>
        <dbReference type="Google" id="ProtNLM"/>
    </source>
</evidence>
<reference evidence="2" key="1">
    <citation type="submission" date="2021-01" db="EMBL/GenBank/DDBJ databases">
        <authorList>
            <person name="Corre E."/>
            <person name="Pelletier E."/>
            <person name="Niang G."/>
            <person name="Scheremetjew M."/>
            <person name="Finn R."/>
            <person name="Kale V."/>
            <person name="Holt S."/>
            <person name="Cochrane G."/>
            <person name="Meng A."/>
            <person name="Brown T."/>
            <person name="Cohen L."/>
        </authorList>
    </citation>
    <scope>NUCLEOTIDE SEQUENCE</scope>
    <source>
        <strain evidence="2">CCMP281</strain>
    </source>
</reference>
<organism evidence="2">
    <name type="scientific">Haptolina ericina</name>
    <dbReference type="NCBI Taxonomy" id="156174"/>
    <lineage>
        <taxon>Eukaryota</taxon>
        <taxon>Haptista</taxon>
        <taxon>Haptophyta</taxon>
        <taxon>Prymnesiophyceae</taxon>
        <taxon>Prymnesiales</taxon>
        <taxon>Prymnesiaceae</taxon>
        <taxon>Haptolina</taxon>
    </lineage>
</organism>
<feature type="chain" id="PRO_5031120738" description="PSI domain-containing protein" evidence="1">
    <location>
        <begin position="20"/>
        <end position="189"/>
    </location>
</feature>
<gene>
    <name evidence="2" type="ORF">HERI1096_LOCUS17248</name>
</gene>
<name>A0A7S3AVE3_9EUKA</name>
<evidence type="ECO:0000256" key="1">
    <source>
        <dbReference type="SAM" id="SignalP"/>
    </source>
</evidence>
<protein>
    <recommendedName>
        <fullName evidence="3">PSI domain-containing protein</fullName>
    </recommendedName>
</protein>
<accession>A0A7S3AVE3</accession>
<feature type="signal peptide" evidence="1">
    <location>
        <begin position="1"/>
        <end position="19"/>
    </location>
</feature>